<sequence>MDANLQFWRTEGQSFFQRFLLWVDALDPLLLLKSSDEIRSSRLLLQNSLKTPSEPIQNDQTRQAFLLSLSSVQPDTGHITPVMCRPPAKFFLPGNCLSLSLPIHKSSSLHPKFMFAYALWFLQFAFHTYTTVFTLLNGNHTAKAEGYSISEKQIYLGLGAISYASFIGAFPLVFMNHYMSKNPLGQLVVKKLLHGPLLGLMSTFTVAVVRSPEFENGIEVMDRNGNVVGVSKKAGEKAVKETALSRAALFGTTFFLPTVLMSFVERTKLAKTPRALSSVRMLLITSLLAGMLPASLSLYPQCGQIKRADLEPEIASSTEAEELFYNRGI</sequence>
<dbReference type="AlphaFoldDB" id="A0A7L1GD63"/>
<evidence type="ECO:0000256" key="8">
    <source>
        <dbReference type="ARBA" id="ARBA00023136"/>
    </source>
</evidence>
<dbReference type="PANTHER" id="PTHR11153:SF3">
    <property type="entry name" value="SIDEROFLEXIN-4"/>
    <property type="match status" value="1"/>
</dbReference>
<evidence type="ECO:0000256" key="7">
    <source>
        <dbReference type="ARBA" id="ARBA00023128"/>
    </source>
</evidence>
<keyword evidence="3" id="KW-0813">Transport</keyword>
<keyword evidence="5" id="KW-0029">Amino-acid transport</keyword>
<reference evidence="10 11" key="1">
    <citation type="submission" date="2019-09" db="EMBL/GenBank/DDBJ databases">
        <title>Bird 10,000 Genomes (B10K) Project - Family phase.</title>
        <authorList>
            <person name="Zhang G."/>
        </authorList>
    </citation>
    <scope>NUCLEOTIDE SEQUENCE [LARGE SCALE GENOMIC DNA]</scope>
    <source>
        <strain evidence="10">B10K-DU-001-78</strain>
        <tissue evidence="10">Muscle</tissue>
    </source>
</reference>
<evidence type="ECO:0000256" key="9">
    <source>
        <dbReference type="SAM" id="Phobius"/>
    </source>
</evidence>
<feature type="transmembrane region" description="Helical" evidence="9">
    <location>
        <begin position="243"/>
        <end position="264"/>
    </location>
</feature>
<feature type="non-terminal residue" evidence="10">
    <location>
        <position position="329"/>
    </location>
</feature>
<protein>
    <submittedName>
        <fullName evidence="10">SFXN4 protein</fullName>
    </submittedName>
</protein>
<proteinExistence type="inferred from homology"/>
<evidence type="ECO:0000313" key="10">
    <source>
        <dbReference type="EMBL" id="NXN10999.1"/>
    </source>
</evidence>
<dbReference type="Proteomes" id="UP000557230">
    <property type="component" value="Unassembled WGS sequence"/>
</dbReference>
<evidence type="ECO:0000256" key="2">
    <source>
        <dbReference type="ARBA" id="ARBA00005974"/>
    </source>
</evidence>
<evidence type="ECO:0000256" key="6">
    <source>
        <dbReference type="ARBA" id="ARBA00022989"/>
    </source>
</evidence>
<dbReference type="PANTHER" id="PTHR11153">
    <property type="entry name" value="SIDEROFLEXIN"/>
    <property type="match status" value="1"/>
</dbReference>
<evidence type="ECO:0000256" key="4">
    <source>
        <dbReference type="ARBA" id="ARBA00022692"/>
    </source>
</evidence>
<feature type="transmembrane region" description="Helical" evidence="9">
    <location>
        <begin position="154"/>
        <end position="174"/>
    </location>
</feature>
<keyword evidence="11" id="KW-1185">Reference proteome</keyword>
<comment type="similarity">
    <text evidence="2">Belongs to the sideroflexin family.</text>
</comment>
<organism evidence="10 11">
    <name type="scientific">Indicator maculatus</name>
    <name type="common">spotted honeyguide</name>
    <dbReference type="NCBI Taxonomy" id="545262"/>
    <lineage>
        <taxon>Eukaryota</taxon>
        <taxon>Metazoa</taxon>
        <taxon>Chordata</taxon>
        <taxon>Craniata</taxon>
        <taxon>Vertebrata</taxon>
        <taxon>Euteleostomi</taxon>
        <taxon>Archelosauria</taxon>
        <taxon>Archosauria</taxon>
        <taxon>Dinosauria</taxon>
        <taxon>Saurischia</taxon>
        <taxon>Theropoda</taxon>
        <taxon>Coelurosauria</taxon>
        <taxon>Aves</taxon>
        <taxon>Neognathae</taxon>
        <taxon>Neoaves</taxon>
        <taxon>Telluraves</taxon>
        <taxon>Coraciimorphae</taxon>
        <taxon>Piciformes</taxon>
        <taxon>Indicatoridae</taxon>
        <taxon>Indicator</taxon>
    </lineage>
</organism>
<comment type="subcellular location">
    <subcellularLocation>
        <location evidence="1">Mitochondrion membrane</location>
        <topology evidence="1">Multi-pass membrane protein</topology>
    </subcellularLocation>
</comment>
<name>A0A7L1GD63_9PICI</name>
<evidence type="ECO:0000256" key="3">
    <source>
        <dbReference type="ARBA" id="ARBA00022448"/>
    </source>
</evidence>
<feature type="transmembrane region" description="Helical" evidence="9">
    <location>
        <begin position="279"/>
        <end position="299"/>
    </location>
</feature>
<dbReference type="GO" id="GO:0015075">
    <property type="term" value="F:monoatomic ion transmembrane transporter activity"/>
    <property type="evidence" value="ECO:0007669"/>
    <property type="project" value="InterPro"/>
</dbReference>
<comment type="caution">
    <text evidence="10">The sequence shown here is derived from an EMBL/GenBank/DDBJ whole genome shotgun (WGS) entry which is preliminary data.</text>
</comment>
<dbReference type="GO" id="GO:0006865">
    <property type="term" value="P:amino acid transport"/>
    <property type="evidence" value="ECO:0007669"/>
    <property type="project" value="UniProtKB-KW"/>
</dbReference>
<keyword evidence="8 9" id="KW-0472">Membrane</keyword>
<evidence type="ECO:0000256" key="5">
    <source>
        <dbReference type="ARBA" id="ARBA00022970"/>
    </source>
</evidence>
<keyword evidence="7" id="KW-0496">Mitochondrion</keyword>
<evidence type="ECO:0000256" key="1">
    <source>
        <dbReference type="ARBA" id="ARBA00004225"/>
    </source>
</evidence>
<accession>A0A7L1GD63</accession>
<dbReference type="OrthoDB" id="6608471at2759"/>
<dbReference type="EMBL" id="VXBD01005650">
    <property type="protein sequence ID" value="NXN10999.1"/>
    <property type="molecule type" value="Genomic_DNA"/>
</dbReference>
<keyword evidence="4 9" id="KW-0812">Transmembrane</keyword>
<feature type="non-terminal residue" evidence="10">
    <location>
        <position position="1"/>
    </location>
</feature>
<dbReference type="InterPro" id="IPR004686">
    <property type="entry name" value="Mtc"/>
</dbReference>
<feature type="transmembrane region" description="Helical" evidence="9">
    <location>
        <begin position="114"/>
        <end position="134"/>
    </location>
</feature>
<gene>
    <name evidence="10" type="primary">Sfxn4</name>
    <name evidence="10" type="ORF">INDMAC_R12338</name>
</gene>
<evidence type="ECO:0000313" key="11">
    <source>
        <dbReference type="Proteomes" id="UP000557230"/>
    </source>
</evidence>
<dbReference type="Pfam" id="PF03820">
    <property type="entry name" value="SFXNs"/>
    <property type="match status" value="1"/>
</dbReference>
<keyword evidence="6 9" id="KW-1133">Transmembrane helix</keyword>
<dbReference type="GO" id="GO:1990542">
    <property type="term" value="P:mitochondrial transmembrane transport"/>
    <property type="evidence" value="ECO:0007669"/>
    <property type="project" value="TreeGrafter"/>
</dbReference>
<dbReference type="GO" id="GO:0005743">
    <property type="term" value="C:mitochondrial inner membrane"/>
    <property type="evidence" value="ECO:0007669"/>
    <property type="project" value="TreeGrafter"/>
</dbReference>